<gene>
    <name evidence="1" type="ORF">B8W67_07085</name>
</gene>
<accession>A0A7I7SEF5</accession>
<evidence type="ECO:0000313" key="1">
    <source>
        <dbReference type="EMBL" id="OSC34305.1"/>
    </source>
</evidence>
<evidence type="ECO:0000313" key="2">
    <source>
        <dbReference type="Proteomes" id="UP000193577"/>
    </source>
</evidence>
<proteinExistence type="predicted"/>
<name>A0A7I7SEF5_9MYCO</name>
<reference evidence="1 2" key="1">
    <citation type="submission" date="2017-04" db="EMBL/GenBank/DDBJ databases">
        <title>The new phylogeny of genus Mycobacterium.</title>
        <authorList>
            <person name="Tortoli E."/>
            <person name="Trovato A."/>
            <person name="Cirillo D.M."/>
        </authorList>
    </citation>
    <scope>NUCLEOTIDE SEQUENCE [LARGE SCALE GENOMIC DNA]</scope>
    <source>
        <strain evidence="1 2">KCTC 19819</strain>
    </source>
</reference>
<dbReference type="Proteomes" id="UP000193577">
    <property type="component" value="Unassembled WGS sequence"/>
</dbReference>
<keyword evidence="2" id="KW-1185">Reference proteome</keyword>
<sequence>MLAALLAIPALLLGAPAHADVDPDPAQLIERVQWARIDGQPSLRVYPTAAGRAAAVRIGGPSAVEEAWSQVLAQAADAVTPGMYEQFRCHWEYAELARPGKPSWNLEPWRPVVSEVDMLDAECNPGGPEESP</sequence>
<organism evidence="1 2">
    <name type="scientific">Mycolicibacillus koreensis</name>
    <dbReference type="NCBI Taxonomy" id="1069220"/>
    <lineage>
        <taxon>Bacteria</taxon>
        <taxon>Bacillati</taxon>
        <taxon>Actinomycetota</taxon>
        <taxon>Actinomycetes</taxon>
        <taxon>Mycobacteriales</taxon>
        <taxon>Mycobacteriaceae</taxon>
        <taxon>Mycolicibacillus</taxon>
    </lineage>
</organism>
<dbReference type="RefSeq" id="WP_085303159.1">
    <property type="nucleotide sequence ID" value="NZ_AP022594.1"/>
</dbReference>
<dbReference type="AlphaFoldDB" id="A0A7I7SEF5"/>
<dbReference type="Pfam" id="PF10783">
    <property type="entry name" value="DUF2599"/>
    <property type="match status" value="1"/>
</dbReference>
<dbReference type="EMBL" id="NCXO01000011">
    <property type="protein sequence ID" value="OSC34305.1"/>
    <property type="molecule type" value="Genomic_DNA"/>
</dbReference>
<comment type="caution">
    <text evidence="1">The sequence shown here is derived from an EMBL/GenBank/DDBJ whole genome shotgun (WGS) entry which is preliminary data.</text>
</comment>
<dbReference type="InterPro" id="IPR019719">
    <property type="entry name" value="DUF2599"/>
</dbReference>
<dbReference type="OrthoDB" id="4412570at2"/>
<protein>
    <submittedName>
        <fullName evidence="1">Uncharacterized protein</fullName>
    </submittedName>
</protein>